<feature type="domain" description="SAM-dependent MTase RsmB/NOP-type" evidence="20">
    <location>
        <begin position="90"/>
        <end position="459"/>
    </location>
</feature>
<dbReference type="GO" id="GO:0030488">
    <property type="term" value="P:tRNA methylation"/>
    <property type="evidence" value="ECO:0000318"/>
    <property type="project" value="GO_Central"/>
</dbReference>
<keyword evidence="3" id="KW-0820">tRNA-binding</keyword>
<dbReference type="PRINTS" id="PR02011">
    <property type="entry name" value="RCMTNCL1"/>
</dbReference>
<evidence type="ECO:0000313" key="21">
    <source>
        <dbReference type="Proteomes" id="UP000001554"/>
    </source>
</evidence>
<dbReference type="GO" id="GO:0016428">
    <property type="term" value="F:tRNA (cytidine-5-)-methyltransferase activity"/>
    <property type="evidence" value="ECO:0000318"/>
    <property type="project" value="GO_Central"/>
</dbReference>
<comment type="subcellular location">
    <subcellularLocation>
        <location evidence="1">Nucleus</location>
    </subcellularLocation>
</comment>
<proteinExistence type="inferred from homology"/>
<keyword evidence="8 18" id="KW-0694">RNA-binding</keyword>
<evidence type="ECO:0000256" key="14">
    <source>
        <dbReference type="ARBA" id="ARBA00048936"/>
    </source>
</evidence>
<dbReference type="Gene3D" id="3.40.50.150">
    <property type="entry name" value="Vaccinia Virus protein VP39"/>
    <property type="match status" value="1"/>
</dbReference>
<evidence type="ECO:0000313" key="22">
    <source>
        <dbReference type="RefSeq" id="XP_035679147.1"/>
    </source>
</evidence>
<comment type="catalytic activity">
    <reaction evidence="14">
        <text>cytidine(50) in tRNA + S-adenosyl-L-methionine = 5-methylcytidine(50) in tRNA + S-adenosyl-L-homocysteine + H(+)</text>
        <dbReference type="Rhea" id="RHEA:61488"/>
        <dbReference type="Rhea" id="RHEA-COMP:15838"/>
        <dbReference type="Rhea" id="RHEA-COMP:15839"/>
        <dbReference type="ChEBI" id="CHEBI:15378"/>
        <dbReference type="ChEBI" id="CHEBI:57856"/>
        <dbReference type="ChEBI" id="CHEBI:59789"/>
        <dbReference type="ChEBI" id="CHEBI:74483"/>
        <dbReference type="ChEBI" id="CHEBI:82748"/>
    </reaction>
    <physiologicalReaction direction="left-to-right" evidence="14">
        <dbReference type="Rhea" id="RHEA:61489"/>
    </physiologicalReaction>
</comment>
<evidence type="ECO:0000256" key="19">
    <source>
        <dbReference type="SAM" id="MobiDB-lite"/>
    </source>
</evidence>
<dbReference type="Pfam" id="PF25378">
    <property type="entry name" value="PUA_NSUN2"/>
    <property type="match status" value="1"/>
</dbReference>
<dbReference type="Pfam" id="PF25376">
    <property type="entry name" value="Pre-PUA_NSUN2"/>
    <property type="match status" value="1"/>
</dbReference>
<feature type="compositionally biased region" description="Acidic residues" evidence="19">
    <location>
        <begin position="786"/>
        <end position="807"/>
    </location>
</feature>
<dbReference type="GO" id="GO:0005634">
    <property type="term" value="C:nucleus"/>
    <property type="evidence" value="ECO:0000318"/>
    <property type="project" value="GO_Central"/>
</dbReference>
<dbReference type="InterPro" id="IPR057286">
    <property type="entry name" value="PUA_NSUN2"/>
</dbReference>
<feature type="compositionally biased region" description="Polar residues" evidence="19">
    <location>
        <begin position="833"/>
        <end position="844"/>
    </location>
</feature>
<comment type="similarity">
    <text evidence="18">Belongs to the class I-like SAM-binding methyltransferase superfamily. RsmB/NOP family.</text>
</comment>
<evidence type="ECO:0000256" key="3">
    <source>
        <dbReference type="ARBA" id="ARBA00022555"/>
    </source>
</evidence>
<evidence type="ECO:0000256" key="11">
    <source>
        <dbReference type="ARBA" id="ARBA00032770"/>
    </source>
</evidence>
<evidence type="ECO:0000256" key="8">
    <source>
        <dbReference type="ARBA" id="ARBA00022884"/>
    </source>
</evidence>
<dbReference type="InterPro" id="IPR029063">
    <property type="entry name" value="SAM-dependent_MTases_sf"/>
</dbReference>
<dbReference type="PANTHER" id="PTHR22808:SF1">
    <property type="entry name" value="RNA CYTOSINE-C(5)-METHYLTRANSFERASE NSUN2-RELATED"/>
    <property type="match status" value="1"/>
</dbReference>
<dbReference type="PROSITE" id="PS51686">
    <property type="entry name" value="SAM_MT_RSMB_NOP"/>
    <property type="match status" value="1"/>
</dbReference>
<dbReference type="GO" id="GO:0000049">
    <property type="term" value="F:tRNA binding"/>
    <property type="evidence" value="ECO:0000318"/>
    <property type="project" value="GO_Central"/>
</dbReference>
<feature type="binding site" evidence="18">
    <location>
        <position position="240"/>
    </location>
    <ligand>
        <name>S-adenosyl-L-methionine</name>
        <dbReference type="ChEBI" id="CHEBI:59789"/>
    </ligand>
</feature>
<evidence type="ECO:0000259" key="20">
    <source>
        <dbReference type="PROSITE" id="PS51686"/>
    </source>
</evidence>
<evidence type="ECO:0000256" key="17">
    <source>
        <dbReference type="ARBA" id="ARBA00049365"/>
    </source>
</evidence>
<comment type="catalytic activity">
    <reaction evidence="13">
        <text>cytidine(49) in tRNA + S-adenosyl-L-methionine = 5-methylcytidine(49) in tRNA + S-adenosyl-L-homocysteine + H(+)</text>
        <dbReference type="Rhea" id="RHEA:42952"/>
        <dbReference type="Rhea" id="RHEA-COMP:10294"/>
        <dbReference type="Rhea" id="RHEA-COMP:10385"/>
        <dbReference type="ChEBI" id="CHEBI:15378"/>
        <dbReference type="ChEBI" id="CHEBI:57856"/>
        <dbReference type="ChEBI" id="CHEBI:59789"/>
        <dbReference type="ChEBI" id="CHEBI:74483"/>
        <dbReference type="ChEBI" id="CHEBI:82748"/>
    </reaction>
    <physiologicalReaction direction="left-to-right" evidence="13">
        <dbReference type="Rhea" id="RHEA:42953"/>
    </physiologicalReaction>
</comment>
<comment type="catalytic activity">
    <reaction evidence="17">
        <text>a cytidine in mRNA + S-adenosyl-L-methionine = a 5-methylcytidine in mRNA + S-adenosyl-L-homocysteine + H(+)</text>
        <dbReference type="Rhea" id="RHEA:61464"/>
        <dbReference type="Rhea" id="RHEA-COMP:15145"/>
        <dbReference type="Rhea" id="RHEA-COMP:15826"/>
        <dbReference type="ChEBI" id="CHEBI:15378"/>
        <dbReference type="ChEBI" id="CHEBI:57856"/>
        <dbReference type="ChEBI" id="CHEBI:59789"/>
        <dbReference type="ChEBI" id="CHEBI:74483"/>
        <dbReference type="ChEBI" id="CHEBI:82748"/>
    </reaction>
    <physiologicalReaction direction="left-to-right" evidence="17">
        <dbReference type="Rhea" id="RHEA:61465"/>
    </physiologicalReaction>
</comment>
<keyword evidence="7" id="KW-0819">tRNA processing</keyword>
<feature type="binding site" evidence="18">
    <location>
        <position position="296"/>
    </location>
    <ligand>
        <name>S-adenosyl-L-methionine</name>
        <dbReference type="ChEBI" id="CHEBI:59789"/>
    </ligand>
</feature>
<accession>A0A9J7LAE9</accession>
<dbReference type="PANTHER" id="PTHR22808">
    <property type="entry name" value="NCL1 YEAST -RELATED NOL1/NOP2/FMU SUN DOMAIN-CONTAINING"/>
    <property type="match status" value="1"/>
</dbReference>
<evidence type="ECO:0000256" key="1">
    <source>
        <dbReference type="ARBA" id="ARBA00004123"/>
    </source>
</evidence>
<evidence type="ECO:0000256" key="6">
    <source>
        <dbReference type="ARBA" id="ARBA00022691"/>
    </source>
</evidence>
<evidence type="ECO:0000256" key="2">
    <source>
        <dbReference type="ARBA" id="ARBA00012629"/>
    </source>
</evidence>
<dbReference type="InterPro" id="IPR023270">
    <property type="entry name" value="RCMT_NCL1"/>
</dbReference>
<sequence length="844" mass="94563">MRNFASLGRLLFPLRSLSTSPVSASIKMGRRWKKKRPGHGGPGQRRDRPHRDQRQQRPNEWQDTFVKENKDFERFYKGQGIVPEGEWDQFLEGLRSPLPATFRITGYKSHAQELLRRVKGQYISQLLDVTSEDGELLEKPQPIPWYPDELAWRTNYSRKDLRRSPALAKFHDFLVTETETGNVSRQEAVSMIPPLLLDVQPHHKILDMCAAPGSKTAQLIEMLHTEDGQSFPGGFVVANDADNKRCYMLVHQAKRLNSPCFLVTNHDASHMPNMTVPSDAVDGTTDTLAYDRVLCDVPCSGDGTMRKNPDVWKKWSPGQGQNLHNLQLRIVRRGIELLRVGGQLVYSTCSLNPLEDEAVIAALLTECEDSVELVDVSDKLAGLKRLSGVSAWKVMTKSGDFYSSISEVPTDRHSNLRRASMFPPPDPDKLQAMQLNRCIRILPHHQDTGGFFVAVLRKTKALPWTRQGKADRRKEETAETGDEAKQPDTSATPVPAEEGDVSNETGAAAKDDGEGSATGQGEEADGKGSDTGQGKEDDGKKEAEAGNSNGSDGLARPPPAKKAKLAWEGSYKEDPFVFFTEDEELWPIMRDFYQISDTFPHLQLLVRCYEGKKRTVYLVSKEVKDILQYNENNLKVINCGVRVMVRSRNDKSKTMSLFRLAQDGIPTLLPYIQGRRVEIKQEDAILLLTEENPHIHKLTAEARDQLKPLEEGSIVMVYEPDMSNPDAVHCKMVFVGWRGKVTVRSFVPKNDRRHFLLLCGVDVEVRKTKRRMMALEKEAKGQTANEEAEEGAGEEEEDGEGDAEEDVAMATRSDDETMATTETSDTVEEETSAIDSDAQSGIKE</sequence>
<evidence type="ECO:0000256" key="16">
    <source>
        <dbReference type="ARBA" id="ARBA00049323"/>
    </source>
</evidence>
<comment type="catalytic activity">
    <reaction evidence="16">
        <text>cytidine(48) in tRNA + S-adenosyl-L-methionine = 5-methylcytidine(48) in tRNA + S-adenosyl-L-homocysteine + H(+)</text>
        <dbReference type="Rhea" id="RHEA:42948"/>
        <dbReference type="Rhea" id="RHEA-COMP:10293"/>
        <dbReference type="Rhea" id="RHEA-COMP:10297"/>
        <dbReference type="ChEBI" id="CHEBI:15378"/>
        <dbReference type="ChEBI" id="CHEBI:57856"/>
        <dbReference type="ChEBI" id="CHEBI:59789"/>
        <dbReference type="ChEBI" id="CHEBI:74483"/>
        <dbReference type="ChEBI" id="CHEBI:82748"/>
    </reaction>
    <physiologicalReaction direction="left-to-right" evidence="16">
        <dbReference type="Rhea" id="RHEA:42949"/>
    </physiologicalReaction>
</comment>
<dbReference type="RefSeq" id="XP_035679147.1">
    <property type="nucleotide sequence ID" value="XM_035823254.1"/>
</dbReference>
<dbReference type="OMA" id="QLFTEYV"/>
<evidence type="ECO:0000256" key="18">
    <source>
        <dbReference type="PROSITE-ProRule" id="PRU01023"/>
    </source>
</evidence>
<dbReference type="SUPFAM" id="SSF53335">
    <property type="entry name" value="S-adenosyl-L-methionine-dependent methyltransferases"/>
    <property type="match status" value="1"/>
</dbReference>
<feature type="region of interest" description="Disordered" evidence="19">
    <location>
        <begin position="25"/>
        <end position="63"/>
    </location>
</feature>
<evidence type="ECO:0000256" key="13">
    <source>
        <dbReference type="ARBA" id="ARBA00048755"/>
    </source>
</evidence>
<name>A0A9J7LAE9_BRAFL</name>
<evidence type="ECO:0000256" key="4">
    <source>
        <dbReference type="ARBA" id="ARBA00022603"/>
    </source>
</evidence>
<feature type="region of interest" description="Disordered" evidence="19">
    <location>
        <begin position="775"/>
        <end position="844"/>
    </location>
</feature>
<keyword evidence="5 18" id="KW-0808">Transferase</keyword>
<dbReference type="InterPro" id="IPR001678">
    <property type="entry name" value="MeTrfase_RsmB-F_NOP2_dom"/>
</dbReference>
<feature type="compositionally biased region" description="Basic residues" evidence="19">
    <location>
        <begin position="28"/>
        <end position="38"/>
    </location>
</feature>
<evidence type="ECO:0000256" key="9">
    <source>
        <dbReference type="ARBA" id="ARBA00023242"/>
    </source>
</evidence>
<evidence type="ECO:0000256" key="10">
    <source>
        <dbReference type="ARBA" id="ARBA00032179"/>
    </source>
</evidence>
<feature type="compositionally biased region" description="Basic and acidic residues" evidence="19">
    <location>
        <begin position="468"/>
        <end position="486"/>
    </location>
</feature>
<dbReference type="InterPro" id="IPR057285">
    <property type="entry name" value="Pre-PUA_NSUN2"/>
</dbReference>
<reference evidence="22" key="2">
    <citation type="submission" date="2025-08" db="UniProtKB">
        <authorList>
            <consortium name="RefSeq"/>
        </authorList>
    </citation>
    <scope>IDENTIFICATION</scope>
    <source>
        <strain evidence="22">S238N-H82</strain>
        <tissue evidence="22">Testes</tissue>
    </source>
</reference>
<feature type="compositionally biased region" description="Basic and acidic residues" evidence="19">
    <location>
        <begin position="524"/>
        <end position="544"/>
    </location>
</feature>
<feature type="region of interest" description="Disordered" evidence="19">
    <location>
        <begin position="464"/>
        <end position="561"/>
    </location>
</feature>
<evidence type="ECO:0000256" key="5">
    <source>
        <dbReference type="ARBA" id="ARBA00022679"/>
    </source>
</evidence>
<reference evidence="21" key="1">
    <citation type="journal article" date="2020" name="Nat. Ecol. Evol.">
        <title>Deeply conserved synteny resolves early events in vertebrate evolution.</title>
        <authorList>
            <person name="Simakov O."/>
            <person name="Marletaz F."/>
            <person name="Yue J.X."/>
            <person name="O'Connell B."/>
            <person name="Jenkins J."/>
            <person name="Brandt A."/>
            <person name="Calef R."/>
            <person name="Tung C.H."/>
            <person name="Huang T.K."/>
            <person name="Schmutz J."/>
            <person name="Satoh N."/>
            <person name="Yu J.K."/>
            <person name="Putnam N.H."/>
            <person name="Green R.E."/>
            <person name="Rokhsar D.S."/>
        </authorList>
    </citation>
    <scope>NUCLEOTIDE SEQUENCE [LARGE SCALE GENOMIC DNA]</scope>
    <source>
        <strain evidence="21">S238N-H82</strain>
    </source>
</reference>
<dbReference type="GO" id="GO:0005737">
    <property type="term" value="C:cytoplasm"/>
    <property type="evidence" value="ECO:0000318"/>
    <property type="project" value="GO_Central"/>
</dbReference>
<evidence type="ECO:0000256" key="7">
    <source>
        <dbReference type="ARBA" id="ARBA00022694"/>
    </source>
</evidence>
<evidence type="ECO:0000256" key="12">
    <source>
        <dbReference type="ARBA" id="ARBA00032819"/>
    </source>
</evidence>
<dbReference type="KEGG" id="bfo:118417640"/>
<feature type="binding site" evidence="18">
    <location>
        <begin position="209"/>
        <end position="215"/>
    </location>
    <ligand>
        <name>S-adenosyl-L-methionine</name>
        <dbReference type="ChEBI" id="CHEBI:59789"/>
    </ligand>
</feature>
<feature type="active site" description="Nucleophile" evidence="18">
    <location>
        <position position="349"/>
    </location>
</feature>
<dbReference type="Proteomes" id="UP000001554">
    <property type="component" value="Chromosome 6"/>
</dbReference>
<protein>
    <recommendedName>
        <fullName evidence="2">tRNA (cytosine(34)-C(5))-methyltransferase</fullName>
        <ecNumber evidence="2">2.1.1.203</ecNumber>
    </recommendedName>
    <alternativeName>
        <fullName evidence="11">NOL1/NOP2/Sun domain family member 2</fullName>
    </alternativeName>
    <alternativeName>
        <fullName evidence="12">mRNA cytosine C(5)-methyltransferase</fullName>
    </alternativeName>
    <alternativeName>
        <fullName evidence="10">tRNA cytosine C(5)-methyltransferase</fullName>
    </alternativeName>
</protein>
<feature type="binding site" evidence="18">
    <location>
        <position position="267"/>
    </location>
    <ligand>
        <name>S-adenosyl-L-methionine</name>
        <dbReference type="ChEBI" id="CHEBI:59789"/>
    </ligand>
</feature>
<keyword evidence="4 18" id="KW-0489">Methyltransferase</keyword>
<dbReference type="PRINTS" id="PR02008">
    <property type="entry name" value="RCMTFAMILY"/>
</dbReference>
<evidence type="ECO:0000256" key="15">
    <source>
        <dbReference type="ARBA" id="ARBA00049286"/>
    </source>
</evidence>
<keyword evidence="21" id="KW-1185">Reference proteome</keyword>
<keyword evidence="6 18" id="KW-0949">S-adenosyl-L-methionine</keyword>
<dbReference type="AlphaFoldDB" id="A0A9J7LAE9"/>
<dbReference type="EC" id="2.1.1.203" evidence="2"/>
<gene>
    <name evidence="22" type="primary">LOC118417640</name>
</gene>
<comment type="catalytic activity">
    <reaction evidence="15">
        <text>cytidine(34) in tRNA precursor + S-adenosyl-L-methionine = 5-methylcytidine(34) in tRNA precursor + S-adenosyl-L-homocysteine + H(+)</text>
        <dbReference type="Rhea" id="RHEA:42940"/>
        <dbReference type="Rhea" id="RHEA-COMP:10291"/>
        <dbReference type="Rhea" id="RHEA-COMP:10295"/>
        <dbReference type="ChEBI" id="CHEBI:15378"/>
        <dbReference type="ChEBI" id="CHEBI:57856"/>
        <dbReference type="ChEBI" id="CHEBI:59789"/>
        <dbReference type="ChEBI" id="CHEBI:74483"/>
        <dbReference type="ChEBI" id="CHEBI:82748"/>
        <dbReference type="EC" id="2.1.1.203"/>
    </reaction>
    <physiologicalReaction direction="left-to-right" evidence="15">
        <dbReference type="Rhea" id="RHEA:42941"/>
    </physiologicalReaction>
</comment>
<feature type="compositionally biased region" description="Basic and acidic residues" evidence="19">
    <location>
        <begin position="44"/>
        <end position="57"/>
    </location>
</feature>
<dbReference type="InterPro" id="IPR049560">
    <property type="entry name" value="MeTrfase_RsmB-F_NOP2_cat"/>
</dbReference>
<keyword evidence="9" id="KW-0539">Nucleus</keyword>
<dbReference type="Pfam" id="PF01189">
    <property type="entry name" value="Methyltr_RsmB-F"/>
    <property type="match status" value="1"/>
</dbReference>
<dbReference type="InterPro" id="IPR023267">
    <property type="entry name" value="RCMT"/>
</dbReference>
<dbReference type="GeneID" id="118417640"/>
<dbReference type="OrthoDB" id="6093671at2759"/>
<organism evidence="21 22">
    <name type="scientific">Branchiostoma floridae</name>
    <name type="common">Florida lancelet</name>
    <name type="synonym">Amphioxus</name>
    <dbReference type="NCBI Taxonomy" id="7739"/>
    <lineage>
        <taxon>Eukaryota</taxon>
        <taxon>Metazoa</taxon>
        <taxon>Chordata</taxon>
        <taxon>Cephalochordata</taxon>
        <taxon>Leptocardii</taxon>
        <taxon>Amphioxiformes</taxon>
        <taxon>Branchiostomatidae</taxon>
        <taxon>Branchiostoma</taxon>
    </lineage>
</organism>